<evidence type="ECO:0000259" key="2">
    <source>
        <dbReference type="PROSITE" id="PS50158"/>
    </source>
</evidence>
<keyword evidence="1" id="KW-0862">Zinc</keyword>
<feature type="domain" description="CCHC-type" evidence="2">
    <location>
        <begin position="153"/>
        <end position="166"/>
    </location>
</feature>
<dbReference type="InterPro" id="IPR040256">
    <property type="entry name" value="At4g02000-like"/>
</dbReference>
<dbReference type="PROSITE" id="PS50158">
    <property type="entry name" value="ZF_CCHC"/>
    <property type="match status" value="1"/>
</dbReference>
<name>A0A3P6E295_BRAOL</name>
<proteinExistence type="predicted"/>
<dbReference type="GO" id="GO:0003676">
    <property type="term" value="F:nucleic acid binding"/>
    <property type="evidence" value="ECO:0007669"/>
    <property type="project" value="InterPro"/>
</dbReference>
<dbReference type="Pfam" id="PF14111">
    <property type="entry name" value="DUF4283"/>
    <property type="match status" value="1"/>
</dbReference>
<evidence type="ECO:0000256" key="1">
    <source>
        <dbReference type="PROSITE-ProRule" id="PRU00047"/>
    </source>
</evidence>
<evidence type="ECO:0000313" key="3">
    <source>
        <dbReference type="EMBL" id="VDD26742.1"/>
    </source>
</evidence>
<sequence>MALQRSSFQQSCKIVSQKLGESSYLFHVPHKETRQWIIQRCVWHVDDCLMFVVHWNPEGSLKVPESSTVPAWVTLKNIPTNCYSRLGISHIASGLGEPMLTHKPRLDPLNIGEAKILVEIELDKSFPKHIALDDKLGNIFLVDVIYSWIPSTCEKCGSLGHKAKKCLLKEDKIPHTNEKRSEHKDVVIPVVAIDTFSDNVDSDLGLQKTVLTPQHVPFQFGKPGESSPDIYTSPATTKSMSLQVAIPQKDSSATFGKSSLDTKFTLSSTLAGTSSSHTSLQVMDDVPSEIIMNEGSILSENNPLKKLPLSTESIQEVSNMDFHITEQMDEFRSMTRGGRLIKPTQRYQDMEWVTIRERGKRGRRGRGSYQAH</sequence>
<dbReference type="AlphaFoldDB" id="A0A3P6E295"/>
<dbReference type="PANTHER" id="PTHR31286:SF133">
    <property type="entry name" value="TA11-LIKE NON-LTR RETROELEMENT PROTEIN-RELATED"/>
    <property type="match status" value="1"/>
</dbReference>
<dbReference type="InterPro" id="IPR001878">
    <property type="entry name" value="Znf_CCHC"/>
</dbReference>
<gene>
    <name evidence="3" type="ORF">BOLC2T11819H</name>
</gene>
<organism evidence="3">
    <name type="scientific">Brassica oleracea</name>
    <name type="common">Wild cabbage</name>
    <dbReference type="NCBI Taxonomy" id="3712"/>
    <lineage>
        <taxon>Eukaryota</taxon>
        <taxon>Viridiplantae</taxon>
        <taxon>Streptophyta</taxon>
        <taxon>Embryophyta</taxon>
        <taxon>Tracheophyta</taxon>
        <taxon>Spermatophyta</taxon>
        <taxon>Magnoliopsida</taxon>
        <taxon>eudicotyledons</taxon>
        <taxon>Gunneridae</taxon>
        <taxon>Pentapetalae</taxon>
        <taxon>rosids</taxon>
        <taxon>malvids</taxon>
        <taxon>Brassicales</taxon>
        <taxon>Brassicaceae</taxon>
        <taxon>Brassiceae</taxon>
        <taxon>Brassica</taxon>
    </lineage>
</organism>
<dbReference type="InterPro" id="IPR025558">
    <property type="entry name" value="DUF4283"/>
</dbReference>
<reference evidence="3" key="1">
    <citation type="submission" date="2018-11" db="EMBL/GenBank/DDBJ databases">
        <authorList>
            <consortium name="Genoscope - CEA"/>
            <person name="William W."/>
        </authorList>
    </citation>
    <scope>NUCLEOTIDE SEQUENCE</scope>
</reference>
<protein>
    <recommendedName>
        <fullName evidence="2">CCHC-type domain-containing protein</fullName>
    </recommendedName>
</protein>
<dbReference type="EMBL" id="LR031874">
    <property type="protein sequence ID" value="VDD26742.1"/>
    <property type="molecule type" value="Genomic_DNA"/>
</dbReference>
<accession>A0A3P6E295</accession>
<keyword evidence="1" id="KW-0863">Zinc-finger</keyword>
<keyword evidence="1" id="KW-0479">Metal-binding</keyword>
<dbReference type="PANTHER" id="PTHR31286">
    <property type="entry name" value="GLYCINE-RICH CELL WALL STRUCTURAL PROTEIN 1.8-LIKE"/>
    <property type="match status" value="1"/>
</dbReference>
<dbReference type="GO" id="GO:0008270">
    <property type="term" value="F:zinc ion binding"/>
    <property type="evidence" value="ECO:0007669"/>
    <property type="project" value="UniProtKB-KW"/>
</dbReference>